<proteinExistence type="predicted"/>
<evidence type="ECO:0000313" key="2">
    <source>
        <dbReference type="Proteomes" id="UP001732700"/>
    </source>
</evidence>
<organism evidence="1 2">
    <name type="scientific">Avena sativa</name>
    <name type="common">Oat</name>
    <dbReference type="NCBI Taxonomy" id="4498"/>
    <lineage>
        <taxon>Eukaryota</taxon>
        <taxon>Viridiplantae</taxon>
        <taxon>Streptophyta</taxon>
        <taxon>Embryophyta</taxon>
        <taxon>Tracheophyta</taxon>
        <taxon>Spermatophyta</taxon>
        <taxon>Magnoliopsida</taxon>
        <taxon>Liliopsida</taxon>
        <taxon>Poales</taxon>
        <taxon>Poaceae</taxon>
        <taxon>BOP clade</taxon>
        <taxon>Pooideae</taxon>
        <taxon>Poodae</taxon>
        <taxon>Poeae</taxon>
        <taxon>Poeae Chloroplast Group 1 (Aveneae type)</taxon>
        <taxon>Aveninae</taxon>
        <taxon>Avena</taxon>
    </lineage>
</organism>
<accession>A0ACD5WT00</accession>
<protein>
    <submittedName>
        <fullName evidence="1">Uncharacterized protein</fullName>
    </submittedName>
</protein>
<name>A0ACD5WT00_AVESA</name>
<dbReference type="EnsemblPlants" id="AVESA.00010b.r2.4CG1280470.2">
    <property type="protein sequence ID" value="AVESA.00010b.r2.4CG1280470.2.CDS"/>
    <property type="gene ID" value="AVESA.00010b.r2.4CG1280470"/>
</dbReference>
<reference evidence="1" key="1">
    <citation type="submission" date="2021-05" db="EMBL/GenBank/DDBJ databases">
        <authorList>
            <person name="Scholz U."/>
            <person name="Mascher M."/>
            <person name="Fiebig A."/>
        </authorList>
    </citation>
    <scope>NUCLEOTIDE SEQUENCE [LARGE SCALE GENOMIC DNA]</scope>
</reference>
<evidence type="ECO:0000313" key="1">
    <source>
        <dbReference type="EnsemblPlants" id="AVESA.00010b.r2.4CG1280470.2.CDS"/>
    </source>
</evidence>
<dbReference type="Proteomes" id="UP001732700">
    <property type="component" value="Chromosome 4C"/>
</dbReference>
<sequence length="738" mass="83602">MEDVVDKFLVRVHDDPESTAKSNKIKRLTEKMVGLLTKGKARHQIADAIKDINKKVLEIASRRARYTVDNIVANPAAVTQIDPRLGALYTEVAQLVGIAGKRDQELMKLLFDGDEETNKKLKIVSVVGFGGLGKTTLVKTVYDKMKGDFNFNAFVPVGRNSNAKKVLTDILLGLNIDGSQLTMLDERQLIDKLRKFLENKRYLVIIDDLWDEKLWRFINLAFSSGNNYGSRLITTTRILSVSKLCCSSTNDSIYQMEPLSDDDSKRLFYKRIFSHEGGCPHELEEASLQILKKCGGVPLAIITVASLLASDQQVKHVHEWCAVLQSIGRGLTDDQNVEEMLKILSFSYYDLPSHLKTCLLYIVMFPEDYKISKNQLIWMWIAESFVQCEKAEICLFEMGETYFNELVNRNMIMPLYDGQGTLVGCNVHDMVLDLLSSLSREVNFVTTLNGTSDSISSQSNIRRLSLQNARKEELETTSLESVRSVYLFESAIAIMPCLSSFDVLRVLELKGCDLRDRNHLNLRKLGRLVHLRYLGLARTRISELPEEVGKLQFLQVLDLSKNDDMKLPSTVIKLRRLTCLLIHPNHKRFPDGLGNLTSMEVLSKIKCDSLSTVKDLGRMGRLRELEIVFEPSLESMEAFVVSLEKLSKIQRLEIGCSSYGIGSIDVLGECWVPPRSLREFVTIGERAKFSKLPAWIRRNPSNLSQVSKLKILLEESRQEDLDILGRLPALCSLHLWSL</sequence>
<reference evidence="1" key="2">
    <citation type="submission" date="2025-09" db="UniProtKB">
        <authorList>
            <consortium name="EnsemblPlants"/>
        </authorList>
    </citation>
    <scope>IDENTIFICATION</scope>
</reference>
<keyword evidence="2" id="KW-1185">Reference proteome</keyword>